<gene>
    <name evidence="1" type="ORF">SAMN05920897_10851</name>
</gene>
<evidence type="ECO:0000313" key="2">
    <source>
        <dbReference type="Proteomes" id="UP000186400"/>
    </source>
</evidence>
<dbReference type="OrthoDB" id="360926at2"/>
<dbReference type="EMBL" id="FTMS01000008">
    <property type="protein sequence ID" value="SIQ39549.1"/>
    <property type="molecule type" value="Genomic_DNA"/>
</dbReference>
<dbReference type="AlphaFoldDB" id="A0A1N6SEU6"/>
<dbReference type="STRING" id="159291.SAMN05920897_10851"/>
<dbReference type="Proteomes" id="UP000186400">
    <property type="component" value="Unassembled WGS sequence"/>
</dbReference>
<dbReference type="RefSeq" id="WP_076488622.1">
    <property type="nucleotide sequence ID" value="NZ_FTMS01000008.1"/>
</dbReference>
<proteinExistence type="predicted"/>
<organism evidence="1 2">
    <name type="scientific">Alkalispirochaeta americana</name>
    <dbReference type="NCBI Taxonomy" id="159291"/>
    <lineage>
        <taxon>Bacteria</taxon>
        <taxon>Pseudomonadati</taxon>
        <taxon>Spirochaetota</taxon>
        <taxon>Spirochaetia</taxon>
        <taxon>Spirochaetales</taxon>
        <taxon>Spirochaetaceae</taxon>
        <taxon>Alkalispirochaeta</taxon>
    </lineage>
</organism>
<name>A0A1N6SEU6_9SPIO</name>
<protein>
    <submittedName>
        <fullName evidence="1">Uncharacterized protein</fullName>
    </submittedName>
</protein>
<evidence type="ECO:0000313" key="1">
    <source>
        <dbReference type="EMBL" id="SIQ39549.1"/>
    </source>
</evidence>
<keyword evidence="2" id="KW-1185">Reference proteome</keyword>
<reference evidence="1 2" key="1">
    <citation type="submission" date="2017-01" db="EMBL/GenBank/DDBJ databases">
        <authorList>
            <person name="Mah S.A."/>
            <person name="Swanson W.J."/>
            <person name="Moy G.W."/>
            <person name="Vacquier V.D."/>
        </authorList>
    </citation>
    <scope>NUCLEOTIDE SEQUENCE [LARGE SCALE GENOMIC DNA]</scope>
    <source>
        <strain evidence="1 2">ASpG1</strain>
    </source>
</reference>
<accession>A0A1N6SEU6</accession>
<sequence length="163" mass="17548">MTDFIDETGQERHDFWRTREEELGCPVRSYALGRYLSGREVSGPLWGLLYLTEESFFFHHFPQQNWISALGGGASVGGGASSSGEVVLEVPLSEDLLLDRGEEPGPLARLLGSQGSPCCLTDITGQDRPFVFSVEQKGSSLLDHLAEAVLPGVPGSEPSGPEA</sequence>